<keyword evidence="2" id="KW-0723">Serine/threonine-protein kinase</keyword>
<evidence type="ECO:0000256" key="6">
    <source>
        <dbReference type="ARBA" id="ARBA00022840"/>
    </source>
</evidence>
<keyword evidence="5 10" id="KW-0418">Kinase</keyword>
<proteinExistence type="predicted"/>
<keyword evidence="8" id="KW-1133">Transmembrane helix</keyword>
<feature type="transmembrane region" description="Helical" evidence="8">
    <location>
        <begin position="326"/>
        <end position="347"/>
    </location>
</feature>
<keyword evidence="8" id="KW-0812">Transmembrane</keyword>
<feature type="domain" description="Protein kinase" evidence="9">
    <location>
        <begin position="8"/>
        <end position="277"/>
    </location>
</feature>
<organism evidence="10 11">
    <name type="scientific">Actinophytocola glycyrrhizae</name>
    <dbReference type="NCBI Taxonomy" id="2044873"/>
    <lineage>
        <taxon>Bacteria</taxon>
        <taxon>Bacillati</taxon>
        <taxon>Actinomycetota</taxon>
        <taxon>Actinomycetes</taxon>
        <taxon>Pseudonocardiales</taxon>
        <taxon>Pseudonocardiaceae</taxon>
    </lineage>
</organism>
<dbReference type="EMBL" id="JBHSIS010000002">
    <property type="protein sequence ID" value="MFC4852246.1"/>
    <property type="molecule type" value="Genomic_DNA"/>
</dbReference>
<keyword evidence="11" id="KW-1185">Reference proteome</keyword>
<evidence type="ECO:0000256" key="7">
    <source>
        <dbReference type="PROSITE-ProRule" id="PRU10141"/>
    </source>
</evidence>
<dbReference type="RefSeq" id="WP_378053787.1">
    <property type="nucleotide sequence ID" value="NZ_JBHSIS010000002.1"/>
</dbReference>
<keyword evidence="3 10" id="KW-0808">Transferase</keyword>
<dbReference type="PROSITE" id="PS00108">
    <property type="entry name" value="PROTEIN_KINASE_ST"/>
    <property type="match status" value="1"/>
</dbReference>
<name>A0ABV9RVC8_9PSEU</name>
<evidence type="ECO:0000313" key="10">
    <source>
        <dbReference type="EMBL" id="MFC4852246.1"/>
    </source>
</evidence>
<evidence type="ECO:0000259" key="9">
    <source>
        <dbReference type="PROSITE" id="PS50011"/>
    </source>
</evidence>
<dbReference type="Gene3D" id="1.10.510.10">
    <property type="entry name" value="Transferase(Phosphotransferase) domain 1"/>
    <property type="match status" value="1"/>
</dbReference>
<evidence type="ECO:0000256" key="2">
    <source>
        <dbReference type="ARBA" id="ARBA00022527"/>
    </source>
</evidence>
<keyword evidence="4 7" id="KW-0547">Nucleotide-binding</keyword>
<dbReference type="Pfam" id="PF00069">
    <property type="entry name" value="Pkinase"/>
    <property type="match status" value="1"/>
</dbReference>
<dbReference type="CDD" id="cd14014">
    <property type="entry name" value="STKc_PknB_like"/>
    <property type="match status" value="1"/>
</dbReference>
<dbReference type="InterPro" id="IPR000719">
    <property type="entry name" value="Prot_kinase_dom"/>
</dbReference>
<keyword evidence="6 7" id="KW-0067">ATP-binding</keyword>
<gene>
    <name evidence="10" type="ORF">ACFPCV_01930</name>
</gene>
<comment type="caution">
    <text evidence="10">The sequence shown here is derived from an EMBL/GenBank/DDBJ whole genome shotgun (WGS) entry which is preliminary data.</text>
</comment>
<evidence type="ECO:0000256" key="8">
    <source>
        <dbReference type="SAM" id="Phobius"/>
    </source>
</evidence>
<sequence length="371" mass="39450">MPDVVGPYELAQLIGRGGMGEVWLAHDTRNDREVAIKLLAKQALADHELQERFRRECKLAGQIRHSHILPVWDYSVEGRPYIVMPFIEDGTDLATILKSGPIAPERAVNIVRQVASALDAAHRKGLRHRDVKPSNVMVEPDGDDEQVLLFDWGIAHPVDTSGAPPVTRLDQLVGTPAYIAPERLGDRVTPDHRADVYSLAVVLFECLAGVKPFDGEDMAILTAQVLRDPPPLPEHLPAALRDVVAKGLVKDPEKRWQSAGEMAAAARAALTPPHPAAPNHGLAALPVPAPPSVPAVRADGPKIAAAGLAGGVVALGLLVAEAVDASLFWLLLPLLAAGGGLVGFGLWGPRRTPVRPADPTLDPGGFPKPGP</sequence>
<dbReference type="PANTHER" id="PTHR43289:SF6">
    <property type="entry name" value="SERINE_THREONINE-PROTEIN KINASE NEKL-3"/>
    <property type="match status" value="1"/>
</dbReference>
<feature type="binding site" evidence="7">
    <location>
        <position position="37"/>
    </location>
    <ligand>
        <name>ATP</name>
        <dbReference type="ChEBI" id="CHEBI:30616"/>
    </ligand>
</feature>
<dbReference type="EC" id="2.7.11.1" evidence="1"/>
<evidence type="ECO:0000256" key="4">
    <source>
        <dbReference type="ARBA" id="ARBA00022741"/>
    </source>
</evidence>
<evidence type="ECO:0000256" key="5">
    <source>
        <dbReference type="ARBA" id="ARBA00022777"/>
    </source>
</evidence>
<dbReference type="InterPro" id="IPR011009">
    <property type="entry name" value="Kinase-like_dom_sf"/>
</dbReference>
<protein>
    <recommendedName>
        <fullName evidence="1">non-specific serine/threonine protein kinase</fullName>
        <ecNumber evidence="1">2.7.11.1</ecNumber>
    </recommendedName>
</protein>
<dbReference type="Gene3D" id="3.30.200.20">
    <property type="entry name" value="Phosphorylase Kinase, domain 1"/>
    <property type="match status" value="1"/>
</dbReference>
<dbReference type="PROSITE" id="PS50011">
    <property type="entry name" value="PROTEIN_KINASE_DOM"/>
    <property type="match status" value="1"/>
</dbReference>
<dbReference type="PANTHER" id="PTHR43289">
    <property type="entry name" value="MITOGEN-ACTIVATED PROTEIN KINASE KINASE KINASE 20-RELATED"/>
    <property type="match status" value="1"/>
</dbReference>
<keyword evidence="8" id="KW-0472">Membrane</keyword>
<evidence type="ECO:0000256" key="3">
    <source>
        <dbReference type="ARBA" id="ARBA00022679"/>
    </source>
</evidence>
<reference evidence="11" key="1">
    <citation type="journal article" date="2019" name="Int. J. Syst. Evol. Microbiol.">
        <title>The Global Catalogue of Microorganisms (GCM) 10K type strain sequencing project: providing services to taxonomists for standard genome sequencing and annotation.</title>
        <authorList>
            <consortium name="The Broad Institute Genomics Platform"/>
            <consortium name="The Broad Institute Genome Sequencing Center for Infectious Disease"/>
            <person name="Wu L."/>
            <person name="Ma J."/>
        </authorList>
    </citation>
    <scope>NUCLEOTIDE SEQUENCE [LARGE SCALE GENOMIC DNA]</scope>
    <source>
        <strain evidence="11">ZS-22-S1</strain>
    </source>
</reference>
<dbReference type="Proteomes" id="UP001595859">
    <property type="component" value="Unassembled WGS sequence"/>
</dbReference>
<evidence type="ECO:0000313" key="11">
    <source>
        <dbReference type="Proteomes" id="UP001595859"/>
    </source>
</evidence>
<dbReference type="PROSITE" id="PS00107">
    <property type="entry name" value="PROTEIN_KINASE_ATP"/>
    <property type="match status" value="1"/>
</dbReference>
<dbReference type="InterPro" id="IPR017441">
    <property type="entry name" value="Protein_kinase_ATP_BS"/>
</dbReference>
<dbReference type="SUPFAM" id="SSF56112">
    <property type="entry name" value="Protein kinase-like (PK-like)"/>
    <property type="match status" value="1"/>
</dbReference>
<dbReference type="InterPro" id="IPR008271">
    <property type="entry name" value="Ser/Thr_kinase_AS"/>
</dbReference>
<feature type="transmembrane region" description="Helical" evidence="8">
    <location>
        <begin position="303"/>
        <end position="320"/>
    </location>
</feature>
<accession>A0ABV9RVC8</accession>
<dbReference type="GO" id="GO:0004674">
    <property type="term" value="F:protein serine/threonine kinase activity"/>
    <property type="evidence" value="ECO:0007669"/>
    <property type="project" value="UniProtKB-EC"/>
</dbReference>
<evidence type="ECO:0000256" key="1">
    <source>
        <dbReference type="ARBA" id="ARBA00012513"/>
    </source>
</evidence>
<dbReference type="SMART" id="SM00220">
    <property type="entry name" value="S_TKc"/>
    <property type="match status" value="1"/>
</dbReference>